<dbReference type="EMBL" id="JARBJD010000099">
    <property type="protein sequence ID" value="KAK2952779.1"/>
    <property type="molecule type" value="Genomic_DNA"/>
</dbReference>
<feature type="region of interest" description="Disordered" evidence="1">
    <location>
        <begin position="949"/>
        <end position="971"/>
    </location>
</feature>
<comment type="caution">
    <text evidence="2">The sequence shown here is derived from an EMBL/GenBank/DDBJ whole genome shotgun (WGS) entry which is preliminary data.</text>
</comment>
<feature type="region of interest" description="Disordered" evidence="1">
    <location>
        <begin position="340"/>
        <end position="639"/>
    </location>
</feature>
<organism evidence="2 3">
    <name type="scientific">Blattamonas nauphoetae</name>
    <dbReference type="NCBI Taxonomy" id="2049346"/>
    <lineage>
        <taxon>Eukaryota</taxon>
        <taxon>Metamonada</taxon>
        <taxon>Preaxostyla</taxon>
        <taxon>Oxymonadida</taxon>
        <taxon>Blattamonas</taxon>
    </lineage>
</organism>
<feature type="compositionally biased region" description="Basic and acidic residues" evidence="1">
    <location>
        <begin position="916"/>
        <end position="933"/>
    </location>
</feature>
<feature type="region of interest" description="Disordered" evidence="1">
    <location>
        <begin position="819"/>
        <end position="848"/>
    </location>
</feature>
<dbReference type="Proteomes" id="UP001281761">
    <property type="component" value="Unassembled WGS sequence"/>
</dbReference>
<protein>
    <submittedName>
        <fullName evidence="2">Uncharacterized protein</fullName>
    </submittedName>
</protein>
<feature type="compositionally biased region" description="Basic residues" evidence="1">
    <location>
        <begin position="551"/>
        <end position="566"/>
    </location>
</feature>
<evidence type="ECO:0000313" key="3">
    <source>
        <dbReference type="Proteomes" id="UP001281761"/>
    </source>
</evidence>
<evidence type="ECO:0000313" key="2">
    <source>
        <dbReference type="EMBL" id="KAK2952779.1"/>
    </source>
</evidence>
<evidence type="ECO:0000256" key="1">
    <source>
        <dbReference type="SAM" id="MobiDB-lite"/>
    </source>
</evidence>
<keyword evidence="3" id="KW-1185">Reference proteome</keyword>
<feature type="compositionally biased region" description="Low complexity" evidence="1">
    <location>
        <begin position="384"/>
        <end position="395"/>
    </location>
</feature>
<feature type="region of interest" description="Disordered" evidence="1">
    <location>
        <begin position="863"/>
        <end position="936"/>
    </location>
</feature>
<name>A0ABQ9XPQ2_9EUKA</name>
<sequence>MAELADSEPKRDVGNVWIPANHVPNLNFKLSRGARDYFLSSQVDYFNSYQGTHSKSYEHICHRQHVIGVLRFSAATSTLFQCVSAHEPPRTYYLFNTGLFEKAQFNDILFLIVLDPETSMCEVAEVFPEGKLQESLQAHKLPPMKAPVPRGTLNYQPHISVDPPLKDRFERKSIHKLFQKFVKRTTIRNDDQPPVGFAAKLRDFSDSEEWRQRINHSVEMGIQRIQRYPHESVPFLVTKSLHRPQLLPPSDPSKPDQQRKIEELQQSLPEYHTGILLPLCLFDPLGLPEFTLGVLVHSNLVVEPISFYTIEMSYSLARMLQPIDCAWLLRSLHRILEEFHPSSQKRDPQPQPSQPREREQLPPEPPKESPPKPANPETTVESNPQPVQQPPSVVQRLTQPPKRHPAQALSNPSQFKVGEIPSFGHEKRREEMRELEQQRLIQTTAHESRTEKKEKSTNETGSSKHERLPKEDIRKSRELMRLRHPDRGSRGHPRITDRQETKQRNGKAKQDHSYKGLRWLSCHARIQISSSEEQLFRESAMRDKLKEKQKDNRRKKQELSRIHLHAQKLPSEERKQQTRPSATNSPKEVKAEIPQVSPQKSEIHKDKPTPSSEQPHPSPSIDESQTQRKIQEQQKNQLKQSIVTDDDLKKLDSVAKEAFMYAWWLYLKHQWSYDLMAMGGLEKEEMMPPSTPGMTLEEQYKGCTVSIEDEYQAQLKLQFENKQTVNLNEKHSPYNTTFQNTGFGYPFPFIPVQHTYQNDMYGQMTNWDFNQHNMEMMNLQYEQMNPQFQVRTPMPIPNFPMQPLSTMDQYDQIPFQNHAFPQASPDMSDPHKLGMQLQPSGDHGRENLLGERDQYDQRNASPIHAPLIKTNPPVLQPNTDTLQRGDDDDSHYDKGQMGMKDGGTFGNPRTRILQPRGRDHNARNFRFNPDRSNDIPQPGDALLSTNDAMGTFNPMNDPNHYGHSRADQEHG</sequence>
<accession>A0ABQ9XPQ2</accession>
<feature type="compositionally biased region" description="Basic and acidic residues" evidence="1">
    <location>
        <begin position="446"/>
        <end position="514"/>
    </location>
</feature>
<feature type="compositionally biased region" description="Basic and acidic residues" evidence="1">
    <location>
        <begin position="355"/>
        <end position="370"/>
    </location>
</feature>
<feature type="compositionally biased region" description="Basic and acidic residues" evidence="1">
    <location>
        <begin position="424"/>
        <end position="437"/>
    </location>
</feature>
<proteinExistence type="predicted"/>
<reference evidence="2 3" key="1">
    <citation type="journal article" date="2022" name="bioRxiv">
        <title>Genomics of Preaxostyla Flagellates Illuminates Evolutionary Transitions and the Path Towards Mitochondrial Loss.</title>
        <authorList>
            <person name="Novak L.V.F."/>
            <person name="Treitli S.C."/>
            <person name="Pyrih J."/>
            <person name="Halakuc P."/>
            <person name="Pipaliya S.V."/>
            <person name="Vacek V."/>
            <person name="Brzon O."/>
            <person name="Soukal P."/>
            <person name="Eme L."/>
            <person name="Dacks J.B."/>
            <person name="Karnkowska A."/>
            <person name="Elias M."/>
            <person name="Hampl V."/>
        </authorList>
    </citation>
    <scope>NUCLEOTIDE SEQUENCE [LARGE SCALE GENOMIC DNA]</scope>
    <source>
        <strain evidence="2">NAU3</strain>
        <tissue evidence="2">Gut</tissue>
    </source>
</reference>
<gene>
    <name evidence="2" type="ORF">BLNAU_12247</name>
</gene>
<feature type="compositionally biased region" description="Basic and acidic residues" evidence="1">
    <location>
        <begin position="534"/>
        <end position="550"/>
    </location>
</feature>
<feature type="compositionally biased region" description="Polar residues" evidence="1">
    <location>
        <begin position="609"/>
        <end position="624"/>
    </location>
</feature>